<dbReference type="SMART" id="SM00356">
    <property type="entry name" value="ZnF_C3H1"/>
    <property type="match status" value="2"/>
</dbReference>
<feature type="zinc finger region" description="C3H1-type" evidence="5">
    <location>
        <begin position="22"/>
        <end position="49"/>
    </location>
</feature>
<organism evidence="7 8">
    <name type="scientific">Stentor coeruleus</name>
    <dbReference type="NCBI Taxonomy" id="5963"/>
    <lineage>
        <taxon>Eukaryota</taxon>
        <taxon>Sar</taxon>
        <taxon>Alveolata</taxon>
        <taxon>Ciliophora</taxon>
        <taxon>Postciliodesmatophora</taxon>
        <taxon>Heterotrichea</taxon>
        <taxon>Heterotrichida</taxon>
        <taxon>Stentoridae</taxon>
        <taxon>Stentor</taxon>
    </lineage>
</organism>
<dbReference type="InterPro" id="IPR000571">
    <property type="entry name" value="Znf_CCCH"/>
</dbReference>
<keyword evidence="2" id="KW-0677">Repeat</keyword>
<dbReference type="EMBL" id="MPUH01002066">
    <property type="protein sequence ID" value="OMJ65549.1"/>
    <property type="molecule type" value="Genomic_DNA"/>
</dbReference>
<evidence type="ECO:0000256" key="1">
    <source>
        <dbReference type="ARBA" id="ARBA00022723"/>
    </source>
</evidence>
<feature type="domain" description="C3H1-type" evidence="6">
    <location>
        <begin position="59"/>
        <end position="87"/>
    </location>
</feature>
<sequence>MEDFPFNFINSRRPILQIDKEKFKTVICNNWLKGHCEFGDSCKFAHGSEDLRNSQIKSSTKTNQCKQFHEKGFCQYGLRCQFVHRNTSQETASNSPEPEEKIVMQGKDRKRLPIFKKISSQDAYC</sequence>
<evidence type="ECO:0000256" key="5">
    <source>
        <dbReference type="PROSITE-ProRule" id="PRU00723"/>
    </source>
</evidence>
<dbReference type="Gene3D" id="4.10.1000.10">
    <property type="entry name" value="Zinc finger, CCCH-type"/>
    <property type="match status" value="2"/>
</dbReference>
<gene>
    <name evidence="7" type="ORF">SteCoe_38015</name>
</gene>
<keyword evidence="4 5" id="KW-0862">Zinc</keyword>
<proteinExistence type="predicted"/>
<dbReference type="InterPro" id="IPR045877">
    <property type="entry name" value="ZFP36-like"/>
</dbReference>
<dbReference type="Proteomes" id="UP000187209">
    <property type="component" value="Unassembled WGS sequence"/>
</dbReference>
<evidence type="ECO:0000259" key="6">
    <source>
        <dbReference type="PROSITE" id="PS50103"/>
    </source>
</evidence>
<evidence type="ECO:0000256" key="2">
    <source>
        <dbReference type="ARBA" id="ARBA00022737"/>
    </source>
</evidence>
<reference evidence="7 8" key="1">
    <citation type="submission" date="2016-11" db="EMBL/GenBank/DDBJ databases">
        <title>The macronuclear genome of Stentor coeruleus: a giant cell with tiny introns.</title>
        <authorList>
            <person name="Slabodnick M."/>
            <person name="Ruby J.G."/>
            <person name="Reiff S.B."/>
            <person name="Swart E.C."/>
            <person name="Gosai S."/>
            <person name="Prabakaran S."/>
            <person name="Witkowska E."/>
            <person name="Larue G.E."/>
            <person name="Fisher S."/>
            <person name="Freeman R.M."/>
            <person name="Gunawardena J."/>
            <person name="Chu W."/>
            <person name="Stover N.A."/>
            <person name="Gregory B.D."/>
            <person name="Nowacki M."/>
            <person name="Derisi J."/>
            <person name="Roy S.W."/>
            <person name="Marshall W.F."/>
            <person name="Sood P."/>
        </authorList>
    </citation>
    <scope>NUCLEOTIDE SEQUENCE [LARGE SCALE GENOMIC DNA]</scope>
    <source>
        <strain evidence="7">WM001</strain>
    </source>
</reference>
<dbReference type="GO" id="GO:0008270">
    <property type="term" value="F:zinc ion binding"/>
    <property type="evidence" value="ECO:0007669"/>
    <property type="project" value="UniProtKB-KW"/>
</dbReference>
<feature type="domain" description="C3H1-type" evidence="6">
    <location>
        <begin position="22"/>
        <end position="49"/>
    </location>
</feature>
<dbReference type="GO" id="GO:0003729">
    <property type="term" value="F:mRNA binding"/>
    <property type="evidence" value="ECO:0007669"/>
    <property type="project" value="InterPro"/>
</dbReference>
<evidence type="ECO:0000313" key="8">
    <source>
        <dbReference type="Proteomes" id="UP000187209"/>
    </source>
</evidence>
<dbReference type="PROSITE" id="PS50103">
    <property type="entry name" value="ZF_C3H1"/>
    <property type="match status" value="2"/>
</dbReference>
<dbReference type="GO" id="GO:0010468">
    <property type="term" value="P:regulation of gene expression"/>
    <property type="evidence" value="ECO:0007669"/>
    <property type="project" value="UniProtKB-ARBA"/>
</dbReference>
<protein>
    <recommendedName>
        <fullName evidence="6">C3H1-type domain-containing protein</fullName>
    </recommendedName>
</protein>
<dbReference type="OrthoDB" id="293532at2759"/>
<keyword evidence="1 5" id="KW-0479">Metal-binding</keyword>
<evidence type="ECO:0000256" key="3">
    <source>
        <dbReference type="ARBA" id="ARBA00022771"/>
    </source>
</evidence>
<comment type="caution">
    <text evidence="7">The sequence shown here is derived from an EMBL/GenBank/DDBJ whole genome shotgun (WGS) entry which is preliminary data.</text>
</comment>
<dbReference type="PANTHER" id="PTHR12547:SF18">
    <property type="entry name" value="PROTEIN TIS11"/>
    <property type="match status" value="1"/>
</dbReference>
<keyword evidence="3 5" id="KW-0863">Zinc-finger</keyword>
<dbReference type="GO" id="GO:0051252">
    <property type="term" value="P:regulation of RNA metabolic process"/>
    <property type="evidence" value="ECO:0007669"/>
    <property type="project" value="UniProtKB-ARBA"/>
</dbReference>
<accession>A0A1R2AM21</accession>
<dbReference type="SUPFAM" id="SSF90229">
    <property type="entry name" value="CCCH zinc finger"/>
    <property type="match status" value="2"/>
</dbReference>
<evidence type="ECO:0000256" key="4">
    <source>
        <dbReference type="ARBA" id="ARBA00022833"/>
    </source>
</evidence>
<evidence type="ECO:0000313" key="7">
    <source>
        <dbReference type="EMBL" id="OMJ65549.1"/>
    </source>
</evidence>
<keyword evidence="8" id="KW-1185">Reference proteome</keyword>
<dbReference type="AlphaFoldDB" id="A0A1R2AM21"/>
<dbReference type="PANTHER" id="PTHR12547">
    <property type="entry name" value="CCCH ZINC FINGER/TIS11-RELATED"/>
    <property type="match status" value="1"/>
</dbReference>
<dbReference type="Pfam" id="PF00642">
    <property type="entry name" value="zf-CCCH"/>
    <property type="match status" value="2"/>
</dbReference>
<feature type="zinc finger region" description="C3H1-type" evidence="5">
    <location>
        <begin position="59"/>
        <end position="87"/>
    </location>
</feature>
<dbReference type="InterPro" id="IPR036855">
    <property type="entry name" value="Znf_CCCH_sf"/>
</dbReference>
<dbReference type="FunFam" id="4.10.1000.10:FF:000003">
    <property type="entry name" value="Zinc finger CCCH domain-containing protein"/>
    <property type="match status" value="1"/>
</dbReference>
<name>A0A1R2AM21_9CILI</name>